<comment type="caution">
    <text evidence="2">The sequence shown here is derived from an EMBL/GenBank/DDBJ whole genome shotgun (WGS) entry which is preliminary data.</text>
</comment>
<gene>
    <name evidence="2" type="ORF">PACLA_8A077303</name>
</gene>
<feature type="compositionally biased region" description="Basic and acidic residues" evidence="1">
    <location>
        <begin position="157"/>
        <end position="167"/>
    </location>
</feature>
<dbReference type="EMBL" id="CACRXK020001799">
    <property type="protein sequence ID" value="CAB3991158.1"/>
    <property type="molecule type" value="Genomic_DNA"/>
</dbReference>
<proteinExistence type="predicted"/>
<reference evidence="2" key="1">
    <citation type="submission" date="2020-04" db="EMBL/GenBank/DDBJ databases">
        <authorList>
            <person name="Alioto T."/>
            <person name="Alioto T."/>
            <person name="Gomez Garrido J."/>
        </authorList>
    </citation>
    <scope>NUCLEOTIDE SEQUENCE</scope>
    <source>
        <strain evidence="2">A484AB</strain>
    </source>
</reference>
<keyword evidence="3" id="KW-1185">Reference proteome</keyword>
<accession>A0A7D9HXA2</accession>
<evidence type="ECO:0000313" key="2">
    <source>
        <dbReference type="EMBL" id="CAB3991158.1"/>
    </source>
</evidence>
<dbReference type="Proteomes" id="UP001152795">
    <property type="component" value="Unassembled WGS sequence"/>
</dbReference>
<protein>
    <submittedName>
        <fullName evidence="2">Uncharacterized protein</fullName>
    </submittedName>
</protein>
<dbReference type="AlphaFoldDB" id="A0A7D9HXA2"/>
<dbReference type="PANTHER" id="PTHR33198">
    <property type="entry name" value="ANK_REP_REGION DOMAIN-CONTAINING PROTEIN-RELATED"/>
    <property type="match status" value="1"/>
</dbReference>
<organism evidence="2 3">
    <name type="scientific">Paramuricea clavata</name>
    <name type="common">Red gorgonian</name>
    <name type="synonym">Violescent sea-whip</name>
    <dbReference type="NCBI Taxonomy" id="317549"/>
    <lineage>
        <taxon>Eukaryota</taxon>
        <taxon>Metazoa</taxon>
        <taxon>Cnidaria</taxon>
        <taxon>Anthozoa</taxon>
        <taxon>Octocorallia</taxon>
        <taxon>Malacalcyonacea</taxon>
        <taxon>Plexauridae</taxon>
        <taxon>Paramuricea</taxon>
    </lineage>
</organism>
<evidence type="ECO:0000256" key="1">
    <source>
        <dbReference type="SAM" id="MobiDB-lite"/>
    </source>
</evidence>
<evidence type="ECO:0000313" key="3">
    <source>
        <dbReference type="Proteomes" id="UP001152795"/>
    </source>
</evidence>
<sequence length="326" mass="36693">MAAKYGKNTSIFISLLLNQISKSYKVKTSILLTCIGPKGREIYETFTFSQETDKLKLSRVVLEKFSAYCNPRKNITILHYQFFTYSQHEGQSFNDFVIELKKRASECEFGTLADSLIKDMIVCGVADQSLRERLLRDADLTLAKVIDAGIAAEETKRHAKELEKHQQSSDIHQVYHSKERKLKESSRAPDDVIKKCKFCNGSHQRGNCPAYGKRCRTCNRKNHFAVPKNLSNVVAEQDKSSDDEFFIDMVKVTNTNQNLSTEGYGENTPTPKSMPTNASPNVFTVNNTKSDWSVTLGMNGTDVNFKIDTGAQCNVISKAPTFQPLT</sequence>
<feature type="region of interest" description="Disordered" evidence="1">
    <location>
        <begin position="258"/>
        <end position="281"/>
    </location>
</feature>
<dbReference type="PANTHER" id="PTHR33198:SF20">
    <property type="entry name" value="RETROTRANSPOSON GAG DOMAIN-CONTAINING PROTEIN"/>
    <property type="match status" value="1"/>
</dbReference>
<feature type="region of interest" description="Disordered" evidence="1">
    <location>
        <begin position="157"/>
        <end position="186"/>
    </location>
</feature>
<name>A0A7D9HXA2_PARCT</name>
<dbReference type="OrthoDB" id="8195376at2759"/>